<name>A0A919YWA2_9BACL</name>
<evidence type="ECO:0000256" key="1">
    <source>
        <dbReference type="SAM" id="Phobius"/>
    </source>
</evidence>
<sequence>MVAASGEVEKQHVKRRNSNFALKATVGFILLFSLISGLLFHFYKVELDINEEVLNLQSMAKVEALAGNYEESLGLLQEAITLRPNFAALAQDENMVYHAIRIERMGDELEQTIVSGKESEAEAQLEELRQELKGFKEPVFDRHRERLEELNMKYTILSLTNELSKLGTIEDLGNLLNVANGLIGKEATTLKEQITDRIRTTATAEVNKLLERKRYTAALTITDEALGWVRGDDILMELKQKVKQEQASYALAEEQRIQRAMEEAAAEDYINQTAAVELIEFEKVMNELGDIVVVAHLKNVATRAIFNVSLSYEIVNGEGAVIGSGKIGVTPDYVASGEGMTFSVTLPEEIEYEEELKLEIIEGTWSLE</sequence>
<evidence type="ECO:0000313" key="3">
    <source>
        <dbReference type="Proteomes" id="UP000683139"/>
    </source>
</evidence>
<dbReference type="AlphaFoldDB" id="A0A919YWA2"/>
<reference evidence="2" key="1">
    <citation type="submission" date="2021-03" db="EMBL/GenBank/DDBJ databases">
        <title>Antimicrobial resistance genes in bacteria isolated from Japanese honey, and their potential for conferring macrolide and lincosamide resistance in the American foulbrood pathogen Paenibacillus larvae.</title>
        <authorList>
            <person name="Okamoto M."/>
            <person name="Kumagai M."/>
            <person name="Kanamori H."/>
            <person name="Takamatsu D."/>
        </authorList>
    </citation>
    <scope>NUCLEOTIDE SEQUENCE</scope>
    <source>
        <strain evidence="2">J40TS1</strain>
    </source>
</reference>
<evidence type="ECO:0000313" key="2">
    <source>
        <dbReference type="EMBL" id="GIP19664.1"/>
    </source>
</evidence>
<dbReference type="EMBL" id="BOSE01000018">
    <property type="protein sequence ID" value="GIP19664.1"/>
    <property type="molecule type" value="Genomic_DNA"/>
</dbReference>
<protein>
    <submittedName>
        <fullName evidence="2">Uncharacterized protein</fullName>
    </submittedName>
</protein>
<comment type="caution">
    <text evidence="2">The sequence shown here is derived from an EMBL/GenBank/DDBJ whole genome shotgun (WGS) entry which is preliminary data.</text>
</comment>
<keyword evidence="1" id="KW-1133">Transmembrane helix</keyword>
<gene>
    <name evidence="2" type="ORF">J40TS1_53060</name>
</gene>
<keyword evidence="1" id="KW-0472">Membrane</keyword>
<dbReference type="Proteomes" id="UP000683139">
    <property type="component" value="Unassembled WGS sequence"/>
</dbReference>
<keyword evidence="1" id="KW-0812">Transmembrane</keyword>
<accession>A0A919YWA2</accession>
<organism evidence="2 3">
    <name type="scientific">Paenibacillus montaniterrae</name>
    <dbReference type="NCBI Taxonomy" id="429341"/>
    <lineage>
        <taxon>Bacteria</taxon>
        <taxon>Bacillati</taxon>
        <taxon>Bacillota</taxon>
        <taxon>Bacilli</taxon>
        <taxon>Bacillales</taxon>
        <taxon>Paenibacillaceae</taxon>
        <taxon>Paenibacillus</taxon>
    </lineage>
</organism>
<feature type="transmembrane region" description="Helical" evidence="1">
    <location>
        <begin position="20"/>
        <end position="43"/>
    </location>
</feature>
<keyword evidence="3" id="KW-1185">Reference proteome</keyword>
<proteinExistence type="predicted"/>